<dbReference type="AlphaFoldDB" id="A0A7Y4GYQ3"/>
<sequence>MDAHVREIVTENIAPLTTADHAGGIAAADYVAGRIQFLNFGFADEAERRPITSDTLFNVASVRKLFEATLVSLGVLRGELRLDDPVNKYVTELHGDYIRRVTLGQLVTHTSGLLLPTDHPPWPNASYSLAEFIDMLNAWTPHAGEEPGKQRIYTHAGYVLLQLALERRYGIPIGQLVESRILTPLGMHSTLIPERGQDNRAIMPPELLQRTVQGYSDQGMPIGPPGNQQSYFDFSGTGQMFSTARDLVTFMAACIDGNVADPQLREALRVTQREAFHFDKEFGQAMAWENVDLGEAVIVDKPGGLNNASAYVGLVPAKRIGLLLLANRGELSPHEIARYHILPALARQ</sequence>
<protein>
    <submittedName>
        <fullName evidence="2">Serine hydrolase</fullName>
    </submittedName>
</protein>
<keyword evidence="2" id="KW-0378">Hydrolase</keyword>
<accession>A0A7Y4GYQ3</accession>
<dbReference type="Pfam" id="PF00144">
    <property type="entry name" value="Beta-lactamase"/>
    <property type="match status" value="1"/>
</dbReference>
<name>A0A7Y4GYQ3_9BRAD</name>
<dbReference type="EMBL" id="JAAVLX010000013">
    <property type="protein sequence ID" value="NOJ44062.1"/>
    <property type="molecule type" value="Genomic_DNA"/>
</dbReference>
<feature type="domain" description="Beta-lactamase-related" evidence="1">
    <location>
        <begin position="11"/>
        <end position="343"/>
    </location>
</feature>
<comment type="caution">
    <text evidence="2">The sequence shown here is derived from an EMBL/GenBank/DDBJ whole genome shotgun (WGS) entry which is preliminary data.</text>
</comment>
<dbReference type="PANTHER" id="PTHR46825">
    <property type="entry name" value="D-ALANYL-D-ALANINE-CARBOXYPEPTIDASE/ENDOPEPTIDASE AMPH"/>
    <property type="match status" value="1"/>
</dbReference>
<keyword evidence="3" id="KW-1185">Reference proteome</keyword>
<gene>
    <name evidence="2" type="ORF">HCN58_31720</name>
</gene>
<evidence type="ECO:0000259" key="1">
    <source>
        <dbReference type="Pfam" id="PF00144"/>
    </source>
</evidence>
<organism evidence="2 3">
    <name type="scientific">Bradyrhizobium australiense</name>
    <dbReference type="NCBI Taxonomy" id="2721161"/>
    <lineage>
        <taxon>Bacteria</taxon>
        <taxon>Pseudomonadati</taxon>
        <taxon>Pseudomonadota</taxon>
        <taxon>Alphaproteobacteria</taxon>
        <taxon>Hyphomicrobiales</taxon>
        <taxon>Nitrobacteraceae</taxon>
        <taxon>Bradyrhizobium</taxon>
    </lineage>
</organism>
<dbReference type="Proteomes" id="UP000544122">
    <property type="component" value="Unassembled WGS sequence"/>
</dbReference>
<dbReference type="InterPro" id="IPR012338">
    <property type="entry name" value="Beta-lactam/transpept-like"/>
</dbReference>
<proteinExistence type="predicted"/>
<dbReference type="Gene3D" id="3.40.710.10">
    <property type="entry name" value="DD-peptidase/beta-lactamase superfamily"/>
    <property type="match status" value="1"/>
</dbReference>
<dbReference type="GO" id="GO:0016787">
    <property type="term" value="F:hydrolase activity"/>
    <property type="evidence" value="ECO:0007669"/>
    <property type="project" value="UniProtKB-KW"/>
</dbReference>
<dbReference type="InterPro" id="IPR050491">
    <property type="entry name" value="AmpC-like"/>
</dbReference>
<evidence type="ECO:0000313" key="3">
    <source>
        <dbReference type="Proteomes" id="UP000544122"/>
    </source>
</evidence>
<evidence type="ECO:0000313" key="2">
    <source>
        <dbReference type="EMBL" id="NOJ44062.1"/>
    </source>
</evidence>
<dbReference type="InterPro" id="IPR001466">
    <property type="entry name" value="Beta-lactam-related"/>
</dbReference>
<dbReference type="SUPFAM" id="SSF56601">
    <property type="entry name" value="beta-lactamase/transpeptidase-like"/>
    <property type="match status" value="1"/>
</dbReference>
<dbReference type="PANTHER" id="PTHR46825:SF8">
    <property type="entry name" value="BETA-LACTAMASE-RELATED"/>
    <property type="match status" value="1"/>
</dbReference>
<reference evidence="2 3" key="1">
    <citation type="submission" date="2020-03" db="EMBL/GenBank/DDBJ databases">
        <title>Bradyrhizobium diversity isolated from nodules of Indigofera sp.</title>
        <authorList>
            <person name="Klepa M."/>
            <person name="Helene L."/>
            <person name="Hungria M."/>
        </authorList>
    </citation>
    <scope>NUCLEOTIDE SEQUENCE [LARGE SCALE GENOMIC DNA]</scope>
    <source>
        <strain evidence="2 3">WSM 1791</strain>
    </source>
</reference>
<dbReference type="RefSeq" id="WP_171583259.1">
    <property type="nucleotide sequence ID" value="NZ_JAAVLX010000013.1"/>
</dbReference>